<feature type="region of interest" description="Disordered" evidence="4">
    <location>
        <begin position="766"/>
        <end position="904"/>
    </location>
</feature>
<accession>A0A167JCW0</accession>
<dbReference type="InterPro" id="IPR036322">
    <property type="entry name" value="WD40_repeat_dom_sf"/>
</dbReference>
<feature type="repeat" description="WD" evidence="3">
    <location>
        <begin position="239"/>
        <end position="273"/>
    </location>
</feature>
<dbReference type="GeneID" id="29004478"/>
<dbReference type="OrthoDB" id="19944at2759"/>
<dbReference type="InterPro" id="IPR015943">
    <property type="entry name" value="WD40/YVTN_repeat-like_dom_sf"/>
</dbReference>
<dbReference type="PANTHER" id="PTHR10241">
    <property type="entry name" value="LETHAL 2 GIANT LARVAE PROTEIN"/>
    <property type="match status" value="1"/>
</dbReference>
<proteinExistence type="inferred from homology"/>
<feature type="domain" description="Lethal giant larvae (Lgl)-like C-terminal" evidence="5">
    <location>
        <begin position="957"/>
        <end position="1048"/>
    </location>
</feature>
<dbReference type="GO" id="GO:0005737">
    <property type="term" value="C:cytoplasm"/>
    <property type="evidence" value="ECO:0007669"/>
    <property type="project" value="TreeGrafter"/>
</dbReference>
<feature type="compositionally biased region" description="Low complexity" evidence="4">
    <location>
        <begin position="855"/>
        <end position="869"/>
    </location>
</feature>
<dbReference type="Pfam" id="PF08596">
    <property type="entry name" value="Lgl_C"/>
    <property type="match status" value="1"/>
</dbReference>
<dbReference type="InterPro" id="IPR001680">
    <property type="entry name" value="WD40_rpt"/>
</dbReference>
<evidence type="ECO:0000256" key="1">
    <source>
        <dbReference type="ARBA" id="ARBA00008070"/>
    </source>
</evidence>
<sequence>MAIFNKLTGLAQRAKDGAMTKVVLAKDKRLEQSFSEALDLDKIRLGKMSTYGLPEVISTVAYDSVASLLAVAGGSTQYSIRVFGKGMSARLQLHTLAPVKYMQFKIGSPMLIVIDRDNRISLMDLKTKQPSHVLEGDGIITCFEYCVGTDWLYLGYADGYVKVLDLKTASLSPYRIPDLWHQQMPPATHDRFCSIVTAIQIHPTDLDLLLVGYPSAVFLWSIRENSVKRTFKLPSQARLTCLSWCPEGDRWMGGYDDGCINMWDMRSDTPIFSRKVFQAPAPSSACEPVYSLAWYIDDTLQKSFVIVAGGSEIPGLFGLHVLEIDTNTKECRKQTIVPSPVDISSFVLMPRDPYFLGARHPLGVLVLGCDGTLRAHSLAHGYPLLTLPPALQFLDPPVSHACPVLVKPAAFELLRPPHIPTQYLPLAGGVVGSEHTYRISSNDILITLHPDSSISFYDASYTALRPLPHLTRNCRHDLQDPLANIHAFNLDPDSATLSVGFDTGAVLIYHLVEAAVPEDNIVTQCDSTLKEISDLLQDMDMLPDEQIPFEPLETPDFPVDITTFEFNQPNVNKYLPVTLIKLQDTSIKYLVSAGKDIIALATTDGKVALIDTKTSRVMFSSDMRIHVFKENIPKESVSKEPLSKENPQKENITKENAPKDTTWDDILNVGKESPNLPNITVTYLGFFTSYSQFNMIEPTLQLYVALSNGSTYHYAVNAGPSDRTWIPAIAPSIYHYGPVIDLFVLNLRGHLQTVDTTTKPIDLTQTAKSTASVTPPLPPTVDSSSPDSNVPAVGTMRPDPAASIHTTLSTSSIPASTGSVVETPPITPQSALVTEPEFISESPTKSSPASPVLPPKSSRSRSGSLNLLRKSSRKSNKQTAQSNENVPPVPKLPTGRSNDGRPDYKVQPDPHFIVLVNSNTVRVALSGYQVRLFKTAIDELEGWKTGDWIIRGQVIELKVGTCLSLLLQSGKIVLYSLPTLRPLVYLEPPPRLLVDRLHEATLTADGRITLWTGRFELEQYTYMLQNEISFGESVMLYDPGRMLGPRPVTVTPAPKKTWLGTVTNAFQKEPLSIEELDDQMGRHPPPSVEENTHKHDVKGKGVFEELGDQMNERGDRLNQLDKKFQDMSDASGDFLKAIQEYNERQAKKKWWEF</sequence>
<keyword evidence="2" id="KW-0268">Exocytosis</keyword>
<reference evidence="7" key="1">
    <citation type="submission" date="2015-06" db="EMBL/GenBank/DDBJ databases">
        <title>Expansion of signal transduction pathways in fungi by whole-genome duplication.</title>
        <authorList>
            <consortium name="DOE Joint Genome Institute"/>
            <person name="Corrochano L.M."/>
            <person name="Kuo A."/>
            <person name="Marcet-Houben M."/>
            <person name="Polaino S."/>
            <person name="Salamov A."/>
            <person name="Villalobos J.M."/>
            <person name="Alvarez M.I."/>
            <person name="Avalos J."/>
            <person name="Benito E.P."/>
            <person name="Benoit I."/>
            <person name="Burger G."/>
            <person name="Camino L.P."/>
            <person name="Canovas D."/>
            <person name="Cerda-Olmedo E."/>
            <person name="Cheng J.-F."/>
            <person name="Dominguez A."/>
            <person name="Elias M."/>
            <person name="Eslava A.P."/>
            <person name="Glaser F."/>
            <person name="Grimwood J."/>
            <person name="Gutierrez G."/>
            <person name="Heitman J."/>
            <person name="Henrissat B."/>
            <person name="Iturriaga E.A."/>
            <person name="Lang B.F."/>
            <person name="Lavin J.L."/>
            <person name="Lee S."/>
            <person name="Li W."/>
            <person name="Lindquist E."/>
            <person name="Lopez-Garcia S."/>
            <person name="Luque E.M."/>
            <person name="Marcos A.T."/>
            <person name="Martin J."/>
            <person name="McCluskey K."/>
            <person name="Medina H.R."/>
            <person name="Miralles-Duran A."/>
            <person name="Miyazaki A."/>
            <person name="Munoz-Torres E."/>
            <person name="Oguiza J.A."/>
            <person name="Ohm R."/>
            <person name="Olmedo M."/>
            <person name="Orejas M."/>
            <person name="Ortiz-Castellanos L."/>
            <person name="Pisabarro A.G."/>
            <person name="Rodriguez-Romero J."/>
            <person name="Ruiz-Herrera J."/>
            <person name="Ruiz-Vazquez R."/>
            <person name="Sanz C."/>
            <person name="Schackwitz W."/>
            <person name="Schmutz J."/>
            <person name="Shahriari M."/>
            <person name="Shelest E."/>
            <person name="Silva-Franco F."/>
            <person name="Soanes D."/>
            <person name="Syed K."/>
            <person name="Tagua V.G."/>
            <person name="Talbot N.J."/>
            <person name="Thon M."/>
            <person name="De vries R.P."/>
            <person name="Wiebenga A."/>
            <person name="Yadav J.S."/>
            <person name="Braun E.L."/>
            <person name="Baker S."/>
            <person name="Garre V."/>
            <person name="Horwitz B."/>
            <person name="Torres-Martinez S."/>
            <person name="Idnurm A."/>
            <person name="Herrera-Estrella A."/>
            <person name="Gabaldon T."/>
            <person name="Grigoriev I.V."/>
        </authorList>
    </citation>
    <scope>NUCLEOTIDE SEQUENCE [LARGE SCALE GENOMIC DNA]</scope>
    <source>
        <strain evidence="7">NRRL 1555(-)</strain>
    </source>
</reference>
<dbReference type="InterPro" id="IPR013905">
    <property type="entry name" value="Lgl_C_dom"/>
</dbReference>
<dbReference type="GO" id="GO:0045159">
    <property type="term" value="F:myosin II binding"/>
    <property type="evidence" value="ECO:0007669"/>
    <property type="project" value="TreeGrafter"/>
</dbReference>
<dbReference type="GO" id="GO:0005096">
    <property type="term" value="F:GTPase activator activity"/>
    <property type="evidence" value="ECO:0007669"/>
    <property type="project" value="TreeGrafter"/>
</dbReference>
<dbReference type="Proteomes" id="UP000077315">
    <property type="component" value="Unassembled WGS sequence"/>
</dbReference>
<evidence type="ECO:0000313" key="6">
    <source>
        <dbReference type="EMBL" id="OAD65739.1"/>
    </source>
</evidence>
<keyword evidence="7" id="KW-1185">Reference proteome</keyword>
<dbReference type="GO" id="GO:0006893">
    <property type="term" value="P:Golgi to plasma membrane transport"/>
    <property type="evidence" value="ECO:0007669"/>
    <property type="project" value="TreeGrafter"/>
</dbReference>
<dbReference type="InParanoid" id="A0A167JCW0"/>
<evidence type="ECO:0000256" key="4">
    <source>
        <dbReference type="SAM" id="MobiDB-lite"/>
    </source>
</evidence>
<dbReference type="GO" id="GO:0005886">
    <property type="term" value="C:plasma membrane"/>
    <property type="evidence" value="ECO:0007669"/>
    <property type="project" value="TreeGrafter"/>
</dbReference>
<dbReference type="STRING" id="763407.A0A167JCW0"/>
<keyword evidence="3" id="KW-0853">WD repeat</keyword>
<dbReference type="SMART" id="SM00320">
    <property type="entry name" value="WD40"/>
    <property type="match status" value="4"/>
</dbReference>
<dbReference type="Gene3D" id="2.130.10.10">
    <property type="entry name" value="YVTN repeat-like/Quinoprotein amine dehydrogenase"/>
    <property type="match status" value="2"/>
</dbReference>
<dbReference type="RefSeq" id="XP_018283779.1">
    <property type="nucleotide sequence ID" value="XM_018443573.1"/>
</dbReference>
<comment type="similarity">
    <text evidence="1">Belongs to the WD repeat L(2)GL family.</text>
</comment>
<evidence type="ECO:0000313" key="7">
    <source>
        <dbReference type="Proteomes" id="UP000077315"/>
    </source>
</evidence>
<dbReference type="SUPFAM" id="SSF50978">
    <property type="entry name" value="WD40 repeat-like"/>
    <property type="match status" value="2"/>
</dbReference>
<dbReference type="AlphaFoldDB" id="A0A167JCW0"/>
<gene>
    <name evidence="6" type="ORF">PHYBLDRAFT_80334</name>
</gene>
<feature type="compositionally biased region" description="Polar residues" evidence="4">
    <location>
        <begin position="804"/>
        <end position="820"/>
    </location>
</feature>
<dbReference type="PROSITE" id="PS50082">
    <property type="entry name" value="WD_REPEATS_2"/>
    <property type="match status" value="1"/>
</dbReference>
<dbReference type="GO" id="GO:0006887">
    <property type="term" value="P:exocytosis"/>
    <property type="evidence" value="ECO:0007669"/>
    <property type="project" value="UniProtKB-KW"/>
</dbReference>
<dbReference type="GO" id="GO:0019905">
    <property type="term" value="F:syntaxin binding"/>
    <property type="evidence" value="ECO:0007669"/>
    <property type="project" value="TreeGrafter"/>
</dbReference>
<feature type="region of interest" description="Disordered" evidence="4">
    <location>
        <begin position="636"/>
        <end position="657"/>
    </location>
</feature>
<evidence type="ECO:0000256" key="2">
    <source>
        <dbReference type="ARBA" id="ARBA00022483"/>
    </source>
</evidence>
<evidence type="ECO:0000256" key="3">
    <source>
        <dbReference type="PROSITE-ProRule" id="PRU00221"/>
    </source>
</evidence>
<name>A0A167JCW0_PHYB8</name>
<evidence type="ECO:0000259" key="5">
    <source>
        <dbReference type="Pfam" id="PF08596"/>
    </source>
</evidence>
<dbReference type="CDD" id="cd15873">
    <property type="entry name" value="R-SNARE_STXBP5_6"/>
    <property type="match status" value="1"/>
</dbReference>
<dbReference type="PANTHER" id="PTHR10241:SF25">
    <property type="entry name" value="TOMOSYN, ISOFORM C"/>
    <property type="match status" value="1"/>
</dbReference>
<protein>
    <recommendedName>
        <fullName evidence="5">Lethal giant larvae (Lgl)-like C-terminal domain-containing protein</fullName>
    </recommendedName>
</protein>
<dbReference type="EMBL" id="KV441008">
    <property type="protein sequence ID" value="OAD65739.1"/>
    <property type="molecule type" value="Genomic_DNA"/>
</dbReference>
<dbReference type="VEuPathDB" id="FungiDB:PHYBLDRAFT_80334"/>
<organism evidence="6 7">
    <name type="scientific">Phycomyces blakesleeanus (strain ATCC 8743b / DSM 1359 / FGSC 10004 / NBRC 33097 / NRRL 1555)</name>
    <dbReference type="NCBI Taxonomy" id="763407"/>
    <lineage>
        <taxon>Eukaryota</taxon>
        <taxon>Fungi</taxon>
        <taxon>Fungi incertae sedis</taxon>
        <taxon>Mucoromycota</taxon>
        <taxon>Mucoromycotina</taxon>
        <taxon>Mucoromycetes</taxon>
        <taxon>Mucorales</taxon>
        <taxon>Phycomycetaceae</taxon>
        <taxon>Phycomyces</taxon>
    </lineage>
</organism>